<comment type="caution">
    <text evidence="15">The sequence shown here is derived from an EMBL/GenBank/DDBJ whole genome shotgun (WGS) entry which is preliminary data.</text>
</comment>
<keyword evidence="6" id="KW-0735">Signal-anchor</keyword>
<gene>
    <name evidence="15" type="primary">St6gal1_1</name>
    <name evidence="15" type="ORF">GTO92_0013282</name>
</gene>
<dbReference type="Pfam" id="PF00777">
    <property type="entry name" value="Glyco_transf_29"/>
    <property type="match status" value="1"/>
</dbReference>
<comment type="similarity">
    <text evidence="2">Belongs to the glycosyltransferase 29 family.</text>
</comment>
<proteinExistence type="inferred from homology"/>
<evidence type="ECO:0000256" key="9">
    <source>
        <dbReference type="ARBA" id="ARBA00023136"/>
    </source>
</evidence>
<protein>
    <recommendedName>
        <fullName evidence="13">beta-galactoside alpha-(2,6)-sialyltransferase</fullName>
        <ecNumber evidence="13">2.4.3.1</ecNumber>
    </recommendedName>
</protein>
<organism evidence="15 16">
    <name type="scientific">Polypterus senegalus</name>
    <name type="common">Senegal bichir</name>
    <dbReference type="NCBI Taxonomy" id="55291"/>
    <lineage>
        <taxon>Eukaryota</taxon>
        <taxon>Metazoa</taxon>
        <taxon>Chordata</taxon>
        <taxon>Craniata</taxon>
        <taxon>Vertebrata</taxon>
        <taxon>Euteleostomi</taxon>
        <taxon>Actinopterygii</taxon>
        <taxon>Polypteriformes</taxon>
        <taxon>Polypteridae</taxon>
        <taxon>Polypterus</taxon>
    </lineage>
</organism>
<reference evidence="15" key="1">
    <citation type="journal article" date="2021" name="Cell">
        <title>Tracing the genetic footprints of vertebrate landing in non-teleost ray-finned fishes.</title>
        <authorList>
            <person name="Bi X."/>
            <person name="Wang K."/>
            <person name="Yang L."/>
            <person name="Pan H."/>
            <person name="Jiang H."/>
            <person name="Wei Q."/>
            <person name="Fang M."/>
            <person name="Yu H."/>
            <person name="Zhu C."/>
            <person name="Cai Y."/>
            <person name="He Y."/>
            <person name="Gan X."/>
            <person name="Zeng H."/>
            <person name="Yu D."/>
            <person name="Zhu Y."/>
            <person name="Jiang H."/>
            <person name="Qiu Q."/>
            <person name="Yang H."/>
            <person name="Zhang Y.E."/>
            <person name="Wang W."/>
            <person name="Zhu M."/>
            <person name="He S."/>
            <person name="Zhang G."/>
        </authorList>
    </citation>
    <scope>NUCLEOTIDE SEQUENCE</scope>
    <source>
        <strain evidence="15">Bchr_001</strain>
    </source>
</reference>
<feature type="chain" id="PRO_5045716930" description="beta-galactoside alpha-(2,6)-sialyltransferase" evidence="14">
    <location>
        <begin position="19"/>
        <end position="480"/>
    </location>
</feature>
<evidence type="ECO:0000256" key="1">
    <source>
        <dbReference type="ARBA" id="ARBA00004447"/>
    </source>
</evidence>
<evidence type="ECO:0000256" key="6">
    <source>
        <dbReference type="ARBA" id="ARBA00022968"/>
    </source>
</evidence>
<evidence type="ECO:0000256" key="2">
    <source>
        <dbReference type="ARBA" id="ARBA00006003"/>
    </source>
</evidence>
<evidence type="ECO:0000256" key="13">
    <source>
        <dbReference type="ARBA" id="ARBA00034329"/>
    </source>
</evidence>
<keyword evidence="8" id="KW-0333">Golgi apparatus</keyword>
<evidence type="ECO:0000256" key="5">
    <source>
        <dbReference type="ARBA" id="ARBA00022692"/>
    </source>
</evidence>
<evidence type="ECO:0000313" key="16">
    <source>
        <dbReference type="Proteomes" id="UP001166052"/>
    </source>
</evidence>
<keyword evidence="4" id="KW-0808">Transferase</keyword>
<dbReference type="Proteomes" id="UP001166052">
    <property type="component" value="Unassembled WGS sequence"/>
</dbReference>
<evidence type="ECO:0000256" key="12">
    <source>
        <dbReference type="ARBA" id="ARBA00034249"/>
    </source>
</evidence>
<dbReference type="PANTHER" id="PTHR46059">
    <property type="entry name" value="BETA-GALACTOSIDE ALPHA-2,6-SIALYLTRANSFERASE"/>
    <property type="match status" value="1"/>
</dbReference>
<comment type="catalytic activity">
    <reaction evidence="12">
        <text>a beta-D-galactoside + CMP-N-acetyl-beta-neuraminate = an N-acetyl-alpha-neuraminyl-(2-&gt;6)-beta-D-galactosyl derivative + CMP + H(+)</text>
        <dbReference type="Rhea" id="RHEA:52104"/>
        <dbReference type="ChEBI" id="CHEBI:15378"/>
        <dbReference type="ChEBI" id="CHEBI:28034"/>
        <dbReference type="ChEBI" id="CHEBI:57812"/>
        <dbReference type="ChEBI" id="CHEBI:60377"/>
        <dbReference type="ChEBI" id="CHEBI:136398"/>
        <dbReference type="EC" id="2.4.3.1"/>
    </reaction>
</comment>
<name>A0ABS2Z709_POLSE</name>
<keyword evidence="9" id="KW-0472">Membrane</keyword>
<feature type="non-terminal residue" evidence="15">
    <location>
        <position position="480"/>
    </location>
</feature>
<dbReference type="EMBL" id="JAAWVN010026860">
    <property type="protein sequence ID" value="MBN3294513.1"/>
    <property type="molecule type" value="Genomic_DNA"/>
</dbReference>
<evidence type="ECO:0000256" key="4">
    <source>
        <dbReference type="ARBA" id="ARBA00022679"/>
    </source>
</evidence>
<dbReference type="InterPro" id="IPR001675">
    <property type="entry name" value="Glyco_trans_29"/>
</dbReference>
<dbReference type="EC" id="2.4.3.1" evidence="13"/>
<accession>A0ABS2Z709</accession>
<evidence type="ECO:0000313" key="15">
    <source>
        <dbReference type="EMBL" id="MBN3294513.1"/>
    </source>
</evidence>
<dbReference type="InterPro" id="IPR038578">
    <property type="entry name" value="GT29-like_sf"/>
</dbReference>
<keyword evidence="10" id="KW-1015">Disulfide bond</keyword>
<keyword evidence="5" id="KW-0812">Transmembrane</keyword>
<dbReference type="Gene3D" id="3.90.1480.20">
    <property type="entry name" value="Glycosyl transferase family 29"/>
    <property type="match status" value="1"/>
</dbReference>
<keyword evidence="7" id="KW-1133">Transmembrane helix</keyword>
<keyword evidence="3 15" id="KW-0328">Glycosyltransferase</keyword>
<evidence type="ECO:0000256" key="3">
    <source>
        <dbReference type="ARBA" id="ARBA00022676"/>
    </source>
</evidence>
<evidence type="ECO:0000256" key="14">
    <source>
        <dbReference type="SAM" id="SignalP"/>
    </source>
</evidence>
<sequence>MCMSLLCFSLGFLYVICAENGPSATAVLFRTHGRSKALNSASSSLEHNGVEKIIRMAQVGHTRKPPLAVSATQLLPPFNNSQKNNTKNTVMHDKAVENRSDYHGKAKGSTISSSFPPPGSFMKLPHFLTRLWDFFWSWNSDKKQQKSVVGSFGSRFSSWKVWNEDTSASMLNKRLKKVFQNYQAMNKYGVNFESKKSKSGVRQSGMALLCELKEYVRVEMLTLDLHPFSGFNWSNLLPKRNLSAELGSLKTCAVVSSAGSLKRSGLGKEIDTHDAVLRFNAAPIKGYEKDVGIKTTIRLINSQVMASEDHKFLDSPLYNRGILVAWDPSPYSADLTQWYNKTDYPIFKQFVKYRLKNPQQPFYILHPKTEWQLWERIQENMAEPIQKNPPSSGLLGTVLMMDLCDEVHLYEYLPSKRKTELCHYYQHFFDSACTMGAYHPLLYEKNLVKRMNQGTDEEIYNYGRVTLPGFSSLNCSKGHH</sequence>
<evidence type="ECO:0000256" key="7">
    <source>
        <dbReference type="ARBA" id="ARBA00022989"/>
    </source>
</evidence>
<dbReference type="PANTHER" id="PTHR46059:SF2">
    <property type="entry name" value="BETA-GALACTOSIDE ALPHA-2,6-SIALYLTRANSFERASE 1"/>
    <property type="match status" value="1"/>
</dbReference>
<evidence type="ECO:0000256" key="8">
    <source>
        <dbReference type="ARBA" id="ARBA00023034"/>
    </source>
</evidence>
<dbReference type="GO" id="GO:0016757">
    <property type="term" value="F:glycosyltransferase activity"/>
    <property type="evidence" value="ECO:0007669"/>
    <property type="project" value="UniProtKB-KW"/>
</dbReference>
<evidence type="ECO:0000256" key="10">
    <source>
        <dbReference type="ARBA" id="ARBA00023157"/>
    </source>
</evidence>
<keyword evidence="14" id="KW-0732">Signal</keyword>
<feature type="non-terminal residue" evidence="15">
    <location>
        <position position="1"/>
    </location>
</feature>
<comment type="subcellular location">
    <subcellularLocation>
        <location evidence="1">Golgi apparatus</location>
        <location evidence="1">Golgi stack membrane</location>
        <topology evidence="1">Single-pass type II membrane protein</topology>
    </subcellularLocation>
</comment>
<keyword evidence="16" id="KW-1185">Reference proteome</keyword>
<evidence type="ECO:0000256" key="11">
    <source>
        <dbReference type="ARBA" id="ARBA00023180"/>
    </source>
</evidence>
<keyword evidence="11" id="KW-0325">Glycoprotein</keyword>
<feature type="signal peptide" evidence="14">
    <location>
        <begin position="1"/>
        <end position="18"/>
    </location>
</feature>